<sequence>MVHLMIQHEIKSKLNPRTDGLFYVVGGEPLRFGPRQFCLINGLRFGKWDGEVPSLESTFKDRVFGGRRMKIEHLEHLYNEDLSHIMDDDMVRLSLLVPVEPSFRPKAVSPNEMEVDEEWWVESTEKLDKIMLMMQQLLGSKRKWSSLEDDPTGEPDDPTREPDDHDDEEAIDYGNEKVVEFNLDAADTPGLSVEIVDRPKRIKKPSSNVLSLYIVFKKRPLKTNGAFDVKKIVSNPSDAQ</sequence>
<dbReference type="Proteomes" id="UP001056120">
    <property type="component" value="Linkage Group LG12"/>
</dbReference>
<evidence type="ECO:0000313" key="1">
    <source>
        <dbReference type="EMBL" id="KAI3796292.1"/>
    </source>
</evidence>
<reference evidence="1 2" key="2">
    <citation type="journal article" date="2022" name="Mol. Ecol. Resour.">
        <title>The genomes of chicory, endive, great burdock and yacon provide insights into Asteraceae paleo-polyploidization history and plant inulin production.</title>
        <authorList>
            <person name="Fan W."/>
            <person name="Wang S."/>
            <person name="Wang H."/>
            <person name="Wang A."/>
            <person name="Jiang F."/>
            <person name="Liu H."/>
            <person name="Zhao H."/>
            <person name="Xu D."/>
            <person name="Zhang Y."/>
        </authorList>
    </citation>
    <scope>NUCLEOTIDE SEQUENCE [LARGE SCALE GENOMIC DNA]</scope>
    <source>
        <strain evidence="2">cv. Yunnan</strain>
        <tissue evidence="1">Leaves</tissue>
    </source>
</reference>
<comment type="caution">
    <text evidence="1">The sequence shown here is derived from an EMBL/GenBank/DDBJ whole genome shotgun (WGS) entry which is preliminary data.</text>
</comment>
<name>A0ACB9HKY5_9ASTR</name>
<evidence type="ECO:0000313" key="2">
    <source>
        <dbReference type="Proteomes" id="UP001056120"/>
    </source>
</evidence>
<reference evidence="2" key="1">
    <citation type="journal article" date="2022" name="Mol. Ecol. Resour.">
        <title>The genomes of chicory, endive, great burdock and yacon provide insights into Asteraceae palaeo-polyploidization history and plant inulin production.</title>
        <authorList>
            <person name="Fan W."/>
            <person name="Wang S."/>
            <person name="Wang H."/>
            <person name="Wang A."/>
            <person name="Jiang F."/>
            <person name="Liu H."/>
            <person name="Zhao H."/>
            <person name="Xu D."/>
            <person name="Zhang Y."/>
        </authorList>
    </citation>
    <scope>NUCLEOTIDE SEQUENCE [LARGE SCALE GENOMIC DNA]</scope>
    <source>
        <strain evidence="2">cv. Yunnan</strain>
    </source>
</reference>
<keyword evidence="2" id="KW-1185">Reference proteome</keyword>
<accession>A0ACB9HKY5</accession>
<gene>
    <name evidence="1" type="ORF">L1987_38959</name>
</gene>
<dbReference type="EMBL" id="CM042029">
    <property type="protein sequence ID" value="KAI3796292.1"/>
    <property type="molecule type" value="Genomic_DNA"/>
</dbReference>
<protein>
    <submittedName>
        <fullName evidence="1">Uncharacterized protein</fullName>
    </submittedName>
</protein>
<organism evidence="1 2">
    <name type="scientific">Smallanthus sonchifolius</name>
    <dbReference type="NCBI Taxonomy" id="185202"/>
    <lineage>
        <taxon>Eukaryota</taxon>
        <taxon>Viridiplantae</taxon>
        <taxon>Streptophyta</taxon>
        <taxon>Embryophyta</taxon>
        <taxon>Tracheophyta</taxon>
        <taxon>Spermatophyta</taxon>
        <taxon>Magnoliopsida</taxon>
        <taxon>eudicotyledons</taxon>
        <taxon>Gunneridae</taxon>
        <taxon>Pentapetalae</taxon>
        <taxon>asterids</taxon>
        <taxon>campanulids</taxon>
        <taxon>Asterales</taxon>
        <taxon>Asteraceae</taxon>
        <taxon>Asteroideae</taxon>
        <taxon>Heliantheae alliance</taxon>
        <taxon>Millerieae</taxon>
        <taxon>Smallanthus</taxon>
    </lineage>
</organism>
<proteinExistence type="predicted"/>